<dbReference type="EMBL" id="JBHUHY010000013">
    <property type="protein sequence ID" value="MFD2187589.1"/>
    <property type="molecule type" value="Genomic_DNA"/>
</dbReference>
<reference evidence="2" key="1">
    <citation type="journal article" date="2019" name="Int. J. Syst. Evol. Microbiol.">
        <title>The Global Catalogue of Microorganisms (GCM) 10K type strain sequencing project: providing services to taxonomists for standard genome sequencing and annotation.</title>
        <authorList>
            <consortium name="The Broad Institute Genomics Platform"/>
            <consortium name="The Broad Institute Genome Sequencing Center for Infectious Disease"/>
            <person name="Wu L."/>
            <person name="Ma J."/>
        </authorList>
    </citation>
    <scope>NUCLEOTIDE SEQUENCE [LARGE SCALE GENOMIC DNA]</scope>
    <source>
        <strain evidence="2">DT92</strain>
    </source>
</reference>
<organism evidence="1 2">
    <name type="scientific">Aquimarina celericrescens</name>
    <dbReference type="NCBI Taxonomy" id="1964542"/>
    <lineage>
        <taxon>Bacteria</taxon>
        <taxon>Pseudomonadati</taxon>
        <taxon>Bacteroidota</taxon>
        <taxon>Flavobacteriia</taxon>
        <taxon>Flavobacteriales</taxon>
        <taxon>Flavobacteriaceae</taxon>
        <taxon>Aquimarina</taxon>
    </lineage>
</organism>
<dbReference type="RefSeq" id="WP_378320592.1">
    <property type="nucleotide sequence ID" value="NZ_JBHUHY010000013.1"/>
</dbReference>
<accession>A0ABW5AX56</accession>
<evidence type="ECO:0000313" key="2">
    <source>
        <dbReference type="Proteomes" id="UP001597344"/>
    </source>
</evidence>
<name>A0ABW5AX56_9FLAO</name>
<protein>
    <recommendedName>
        <fullName evidence="3">Phospholipase C/D domain-containing protein</fullName>
    </recommendedName>
</protein>
<comment type="caution">
    <text evidence="1">The sequence shown here is derived from an EMBL/GenBank/DDBJ whole genome shotgun (WGS) entry which is preliminary data.</text>
</comment>
<dbReference type="Proteomes" id="UP001597344">
    <property type="component" value="Unassembled WGS sequence"/>
</dbReference>
<proteinExistence type="predicted"/>
<evidence type="ECO:0000313" key="1">
    <source>
        <dbReference type="EMBL" id="MFD2187589.1"/>
    </source>
</evidence>
<gene>
    <name evidence="1" type="ORF">ACFSJT_12380</name>
</gene>
<sequence>MSERITHIAVAEDCARLVSLDPEFSKTILNCIQKFPEALRLGSVSRSGDKFILPLLEKWRDDWKNDDLRSEKMSYVLGWSGHLAADRIFKPICRITNLDHYVEERPSPSNSAIYHDVVTFTHVFDLGTEEPFHPHILSYNLSEHSASRYLPVSKIEKVISGKMMVDLAQIKTFFPKTEKQWKEDWKSLNQEKQSFYVDLDRYSKAYYNGDAYLINKLIEDPNVYNPKNEIIQLVRNIKNKETPKFSLEEALAKAEKQSLYAQALKLGHQFMRADSDFFEKKINIEVASKRHRRGEKHKQKLQYYIDLVENQNKK</sequence>
<keyword evidence="2" id="KW-1185">Reference proteome</keyword>
<evidence type="ECO:0008006" key="3">
    <source>
        <dbReference type="Google" id="ProtNLM"/>
    </source>
</evidence>